<dbReference type="Proteomes" id="UP001222325">
    <property type="component" value="Unassembled WGS sequence"/>
</dbReference>
<evidence type="ECO:0000313" key="3">
    <source>
        <dbReference type="EMBL" id="KAJ7095929.1"/>
    </source>
</evidence>
<gene>
    <name evidence="3" type="ORF">B0H15DRAFT_1019956</name>
</gene>
<feature type="chain" id="PRO_5042240263" evidence="1">
    <location>
        <begin position="20"/>
        <end position="637"/>
    </location>
</feature>
<comment type="caution">
    <text evidence="3">The sequence shown here is derived from an EMBL/GenBank/DDBJ whole genome shotgun (WGS) entry which is preliminary data.</text>
</comment>
<organism evidence="3 4">
    <name type="scientific">Mycena belliarum</name>
    <dbReference type="NCBI Taxonomy" id="1033014"/>
    <lineage>
        <taxon>Eukaryota</taxon>
        <taxon>Fungi</taxon>
        <taxon>Dikarya</taxon>
        <taxon>Basidiomycota</taxon>
        <taxon>Agaricomycotina</taxon>
        <taxon>Agaricomycetes</taxon>
        <taxon>Agaricomycetidae</taxon>
        <taxon>Agaricales</taxon>
        <taxon>Marasmiineae</taxon>
        <taxon>Mycenaceae</taxon>
        <taxon>Mycena</taxon>
    </lineage>
</organism>
<feature type="signal peptide" evidence="1">
    <location>
        <begin position="1"/>
        <end position="19"/>
    </location>
</feature>
<evidence type="ECO:0000259" key="2">
    <source>
        <dbReference type="Pfam" id="PF03372"/>
    </source>
</evidence>
<dbReference type="Gene3D" id="3.60.10.10">
    <property type="entry name" value="Endonuclease/exonuclease/phosphatase"/>
    <property type="match status" value="1"/>
</dbReference>
<dbReference type="Pfam" id="PF03372">
    <property type="entry name" value="Exo_endo_phos"/>
    <property type="match status" value="1"/>
</dbReference>
<evidence type="ECO:0000256" key="1">
    <source>
        <dbReference type="SAM" id="SignalP"/>
    </source>
</evidence>
<feature type="domain" description="Endonuclease/exonuclease/phosphatase" evidence="2">
    <location>
        <begin position="325"/>
        <end position="627"/>
    </location>
</feature>
<sequence length="637" mass="68049">MVQLILSFLYALISTGASTLITDITGASQRTPLLGQTVTITALVSAKGKSGFYLLGEAVEDKRISHGLSVFTTSAAVLAQVSVGDQVSLIGKVAEFRPTANPDYLFLTEITSPTNITVLSSNNTIAPLILGKDRSPPTQQFSALDVGPDGWLSVPNNQSRVDVVNATLQPDKFGMDFWASLQGQLVAVPLPTAINFPNNFGEFWVHGDWPVTGKNLRGGLSLTFGPHGIPDANPEAILVGAPLDGTKNPKVAIGSTLTDIVGVVTYQFGFYYVLPLTAPTVITNQPFDVAPTTLVSSPHDRCPVTVGDYNVENMVPTGSHILDVANHISNILRTPDIMFIQEVQDNSGSKDDGTVSANVTLSNLVAAIEANTSVAYSFVEIAPVDGQDGGEISLWSGSAPPIDIYISGQPGGNIRQAYLYRPEKLNLVRAPGLVAGGALNATKVLGSRGNPVLSLNPGRVDPTNSAWTDSRKPLAAMWLTASGHTLFTVNLHLVSKSGSSTGQGDARPPVNLPVAQRTNQVETIFQTFVSSILDKDPHANIVVAGDCNEFLQTRSVWASLTPLLIDIDEVAEIAPEERYTYVFDNNCEQLDHMFVSRSIAGRCAKADVEHIHINNWAPTIATRVSDHDPTVARIRVC</sequence>
<dbReference type="PANTHER" id="PTHR42834:SF1">
    <property type="entry name" value="ENDONUCLEASE_EXONUCLEASE_PHOSPHATASE FAMILY PROTEIN (AFU_ORTHOLOGUE AFUA_3G09210)"/>
    <property type="match status" value="1"/>
</dbReference>
<dbReference type="InterPro" id="IPR036691">
    <property type="entry name" value="Endo/exonu/phosph_ase_sf"/>
</dbReference>
<keyword evidence="3" id="KW-0255">Endonuclease</keyword>
<keyword evidence="4" id="KW-1185">Reference proteome</keyword>
<dbReference type="InterPro" id="IPR005135">
    <property type="entry name" value="Endo/exonuclease/phosphatase"/>
</dbReference>
<dbReference type="EMBL" id="JARJCN010000012">
    <property type="protein sequence ID" value="KAJ7095929.1"/>
    <property type="molecule type" value="Genomic_DNA"/>
</dbReference>
<protein>
    <submittedName>
        <fullName evidence="3">Endonuclease/exonuclease/phosphatase</fullName>
    </submittedName>
</protein>
<name>A0AAD6UCE9_9AGAR</name>
<dbReference type="CDD" id="cd04486">
    <property type="entry name" value="YhcR_OBF_like"/>
    <property type="match status" value="1"/>
</dbReference>
<reference evidence="3" key="1">
    <citation type="submission" date="2023-03" db="EMBL/GenBank/DDBJ databases">
        <title>Massive genome expansion in bonnet fungi (Mycena s.s.) driven by repeated elements and novel gene families across ecological guilds.</title>
        <authorList>
            <consortium name="Lawrence Berkeley National Laboratory"/>
            <person name="Harder C.B."/>
            <person name="Miyauchi S."/>
            <person name="Viragh M."/>
            <person name="Kuo A."/>
            <person name="Thoen E."/>
            <person name="Andreopoulos B."/>
            <person name="Lu D."/>
            <person name="Skrede I."/>
            <person name="Drula E."/>
            <person name="Henrissat B."/>
            <person name="Morin E."/>
            <person name="Kohler A."/>
            <person name="Barry K."/>
            <person name="LaButti K."/>
            <person name="Morin E."/>
            <person name="Salamov A."/>
            <person name="Lipzen A."/>
            <person name="Mereny Z."/>
            <person name="Hegedus B."/>
            <person name="Baldrian P."/>
            <person name="Stursova M."/>
            <person name="Weitz H."/>
            <person name="Taylor A."/>
            <person name="Grigoriev I.V."/>
            <person name="Nagy L.G."/>
            <person name="Martin F."/>
            <person name="Kauserud H."/>
        </authorList>
    </citation>
    <scope>NUCLEOTIDE SEQUENCE</scope>
    <source>
        <strain evidence="3">CBHHK173m</strain>
    </source>
</reference>
<evidence type="ECO:0000313" key="4">
    <source>
        <dbReference type="Proteomes" id="UP001222325"/>
    </source>
</evidence>
<dbReference type="PANTHER" id="PTHR42834">
    <property type="entry name" value="ENDONUCLEASE/EXONUCLEASE/PHOSPHATASE FAMILY PROTEIN (AFU_ORTHOLOGUE AFUA_3G09210)"/>
    <property type="match status" value="1"/>
</dbReference>
<keyword evidence="3" id="KW-0540">Nuclease</keyword>
<proteinExistence type="predicted"/>
<dbReference type="GO" id="GO:0004519">
    <property type="term" value="F:endonuclease activity"/>
    <property type="evidence" value="ECO:0007669"/>
    <property type="project" value="UniProtKB-KW"/>
</dbReference>
<keyword evidence="1" id="KW-0732">Signal</keyword>
<dbReference type="AlphaFoldDB" id="A0AAD6UCE9"/>
<dbReference type="SUPFAM" id="SSF56219">
    <property type="entry name" value="DNase I-like"/>
    <property type="match status" value="1"/>
</dbReference>
<accession>A0AAD6UCE9</accession>
<keyword evidence="3" id="KW-0378">Hydrolase</keyword>